<comment type="caution">
    <text evidence="2">The sequence shown here is derived from an EMBL/GenBank/DDBJ whole genome shotgun (WGS) entry which is preliminary data.</text>
</comment>
<evidence type="ECO:0000313" key="2">
    <source>
        <dbReference type="EMBL" id="KAL2866163.1"/>
    </source>
</evidence>
<gene>
    <name evidence="2" type="ORF">BJX67DRAFT_148735</name>
</gene>
<evidence type="ECO:0000256" key="1">
    <source>
        <dbReference type="SAM" id="Phobius"/>
    </source>
</evidence>
<keyword evidence="1" id="KW-0812">Transmembrane</keyword>
<dbReference type="Proteomes" id="UP001610432">
    <property type="component" value="Unassembled WGS sequence"/>
</dbReference>
<sequence>MNLGFSNVSFLLMAAQSSHKQSCVGQYFPVGGGTVSCVDRDGVPTSKGLERRVWQARINSPKVVGWFWAGCGVFPVYADLLLQLVRILLVSIVLLPAFAVRLVPDMCTLCFRRRG</sequence>
<proteinExistence type="predicted"/>
<keyword evidence="1" id="KW-0472">Membrane</keyword>
<keyword evidence="3" id="KW-1185">Reference proteome</keyword>
<organism evidence="2 3">
    <name type="scientific">Aspergillus lucknowensis</name>
    <dbReference type="NCBI Taxonomy" id="176173"/>
    <lineage>
        <taxon>Eukaryota</taxon>
        <taxon>Fungi</taxon>
        <taxon>Dikarya</taxon>
        <taxon>Ascomycota</taxon>
        <taxon>Pezizomycotina</taxon>
        <taxon>Eurotiomycetes</taxon>
        <taxon>Eurotiomycetidae</taxon>
        <taxon>Eurotiales</taxon>
        <taxon>Aspergillaceae</taxon>
        <taxon>Aspergillus</taxon>
        <taxon>Aspergillus subgen. Nidulantes</taxon>
    </lineage>
</organism>
<reference evidence="2 3" key="1">
    <citation type="submission" date="2024-07" db="EMBL/GenBank/DDBJ databases">
        <title>Section-level genome sequencing and comparative genomics of Aspergillus sections Usti and Cavernicolus.</title>
        <authorList>
            <consortium name="Lawrence Berkeley National Laboratory"/>
            <person name="Nybo J.L."/>
            <person name="Vesth T.C."/>
            <person name="Theobald S."/>
            <person name="Frisvad J.C."/>
            <person name="Larsen T.O."/>
            <person name="Kjaerboelling I."/>
            <person name="Rothschild-Mancinelli K."/>
            <person name="Lyhne E.K."/>
            <person name="Kogle M.E."/>
            <person name="Barry K."/>
            <person name="Clum A."/>
            <person name="Na H."/>
            <person name="Ledsgaard L."/>
            <person name="Lin J."/>
            <person name="Lipzen A."/>
            <person name="Kuo A."/>
            <person name="Riley R."/>
            <person name="Mondo S."/>
            <person name="Labutti K."/>
            <person name="Haridas S."/>
            <person name="Pangalinan J."/>
            <person name="Salamov A.A."/>
            <person name="Simmons B.A."/>
            <person name="Magnuson J.K."/>
            <person name="Chen J."/>
            <person name="Drula E."/>
            <person name="Henrissat B."/>
            <person name="Wiebenga A."/>
            <person name="Lubbers R.J."/>
            <person name="Gomes A.C."/>
            <person name="Macurrencykelacurrency M.R."/>
            <person name="Stajich J."/>
            <person name="Grigoriev I.V."/>
            <person name="Mortensen U.H."/>
            <person name="De Vries R.P."/>
            <person name="Baker S.E."/>
            <person name="Andersen M.R."/>
        </authorList>
    </citation>
    <scope>NUCLEOTIDE SEQUENCE [LARGE SCALE GENOMIC DNA]</scope>
    <source>
        <strain evidence="2 3">CBS 449.75</strain>
    </source>
</reference>
<evidence type="ECO:0000313" key="3">
    <source>
        <dbReference type="Proteomes" id="UP001610432"/>
    </source>
</evidence>
<name>A0ABR4LNQ1_9EURO</name>
<protein>
    <submittedName>
        <fullName evidence="2">Uncharacterized protein</fullName>
    </submittedName>
</protein>
<dbReference type="EMBL" id="JBFXLQ010000027">
    <property type="protein sequence ID" value="KAL2866163.1"/>
    <property type="molecule type" value="Genomic_DNA"/>
</dbReference>
<feature type="transmembrane region" description="Helical" evidence="1">
    <location>
        <begin position="84"/>
        <end position="104"/>
    </location>
</feature>
<accession>A0ABR4LNQ1</accession>
<keyword evidence="1" id="KW-1133">Transmembrane helix</keyword>
<dbReference type="RefSeq" id="XP_070885142.1">
    <property type="nucleotide sequence ID" value="XM_071024756.1"/>
</dbReference>
<dbReference type="GeneID" id="98139828"/>